<dbReference type="GO" id="GO:0005886">
    <property type="term" value="C:plasma membrane"/>
    <property type="evidence" value="ECO:0007669"/>
    <property type="project" value="UniProtKB-SubCell"/>
</dbReference>
<organism evidence="9 10">
    <name type="scientific">Nesterenkonia sandarakina</name>
    <dbReference type="NCBI Taxonomy" id="272918"/>
    <lineage>
        <taxon>Bacteria</taxon>
        <taxon>Bacillati</taxon>
        <taxon>Actinomycetota</taxon>
        <taxon>Actinomycetes</taxon>
        <taxon>Micrococcales</taxon>
        <taxon>Micrococcaceae</taxon>
        <taxon>Nesterenkonia</taxon>
    </lineage>
</organism>
<evidence type="ECO:0000256" key="5">
    <source>
        <dbReference type="ARBA" id="ARBA00022989"/>
    </source>
</evidence>
<evidence type="ECO:0000313" key="9">
    <source>
        <dbReference type="EMBL" id="NYJ18095.1"/>
    </source>
</evidence>
<evidence type="ECO:0000256" key="2">
    <source>
        <dbReference type="ARBA" id="ARBA00010388"/>
    </source>
</evidence>
<comment type="subcellular location">
    <subcellularLocation>
        <location evidence="1">Cell membrane</location>
        <topology evidence="1">Multi-pass membrane protein</topology>
    </subcellularLocation>
</comment>
<keyword evidence="5 8" id="KW-1133">Transmembrane helix</keyword>
<keyword evidence="4 8" id="KW-0812">Transmembrane</keyword>
<evidence type="ECO:0000256" key="1">
    <source>
        <dbReference type="ARBA" id="ARBA00004651"/>
    </source>
</evidence>
<dbReference type="Pfam" id="PF00420">
    <property type="entry name" value="Oxidored_q2"/>
    <property type="match status" value="1"/>
</dbReference>
<keyword evidence="3" id="KW-1003">Cell membrane</keyword>
<feature type="transmembrane region" description="Helical" evidence="8">
    <location>
        <begin position="27"/>
        <end position="47"/>
    </location>
</feature>
<gene>
    <name evidence="9" type="ORF">HNR11_002685</name>
</gene>
<dbReference type="EMBL" id="JACCFQ010000002">
    <property type="protein sequence ID" value="NYJ18095.1"/>
    <property type="molecule type" value="Genomic_DNA"/>
</dbReference>
<feature type="compositionally biased region" description="Basic and acidic residues" evidence="7">
    <location>
        <begin position="101"/>
        <end position="111"/>
    </location>
</feature>
<dbReference type="InterPro" id="IPR050601">
    <property type="entry name" value="CPA3_antiporter_subunitC"/>
</dbReference>
<dbReference type="RefSeq" id="WP_179443031.1">
    <property type="nucleotide sequence ID" value="NZ_BAAALK010000004.1"/>
</dbReference>
<feature type="region of interest" description="Disordered" evidence="7">
    <location>
        <begin position="96"/>
        <end position="151"/>
    </location>
</feature>
<dbReference type="PANTHER" id="PTHR34583:SF2">
    <property type="entry name" value="ANTIPORTER SUBUNIT MNHC2-RELATED"/>
    <property type="match status" value="1"/>
</dbReference>
<proteinExistence type="inferred from homology"/>
<dbReference type="Gene3D" id="1.10.287.3510">
    <property type="match status" value="1"/>
</dbReference>
<evidence type="ECO:0000256" key="6">
    <source>
        <dbReference type="ARBA" id="ARBA00023136"/>
    </source>
</evidence>
<dbReference type="InterPro" id="IPR039428">
    <property type="entry name" value="NUOK/Mnh_C1-like"/>
</dbReference>
<keyword evidence="6 8" id="KW-0472">Membrane</keyword>
<sequence>MSAAILVTVLVTAGVYLVLQRGLVRVAFGFVMIGHGVNVILLAAGGMHQREPGYVGQDTDPSVISDPLVQAFALTAIVITFALTVYMLVMAGHGAEDDGTPSDHPHQDDAARYISPTPEQNDPTMNADIDPLDSGTIGESHTGHLGGGHYR</sequence>
<accession>A0A7Z0J492</accession>
<reference evidence="9 10" key="1">
    <citation type="submission" date="2020-07" db="EMBL/GenBank/DDBJ databases">
        <title>Sequencing the genomes of 1000 actinobacteria strains.</title>
        <authorList>
            <person name="Klenk H.-P."/>
        </authorList>
    </citation>
    <scope>NUCLEOTIDE SEQUENCE [LARGE SCALE GENOMIC DNA]</scope>
    <source>
        <strain evidence="9 10">DSM 15664</strain>
    </source>
</reference>
<protein>
    <submittedName>
        <fullName evidence="9">Multicomponent Na+:H+ antiporter subunit C</fullName>
    </submittedName>
</protein>
<dbReference type="AlphaFoldDB" id="A0A7Z0J492"/>
<comment type="caution">
    <text evidence="9">The sequence shown here is derived from an EMBL/GenBank/DDBJ whole genome shotgun (WGS) entry which is preliminary data.</text>
</comment>
<feature type="transmembrane region" description="Helical" evidence="8">
    <location>
        <begin position="68"/>
        <end position="89"/>
    </location>
</feature>
<comment type="similarity">
    <text evidence="2">Belongs to the CPA3 antiporters (TC 2.A.63) subunit C family.</text>
</comment>
<dbReference type="Proteomes" id="UP000560069">
    <property type="component" value="Unassembled WGS sequence"/>
</dbReference>
<keyword evidence="10" id="KW-1185">Reference proteome</keyword>
<evidence type="ECO:0000256" key="8">
    <source>
        <dbReference type="SAM" id="Phobius"/>
    </source>
</evidence>
<dbReference type="PANTHER" id="PTHR34583">
    <property type="entry name" value="ANTIPORTER SUBUNIT MNHC2-RELATED"/>
    <property type="match status" value="1"/>
</dbReference>
<name>A0A7Z0J492_9MICC</name>
<evidence type="ECO:0000256" key="3">
    <source>
        <dbReference type="ARBA" id="ARBA00022475"/>
    </source>
</evidence>
<evidence type="ECO:0000313" key="10">
    <source>
        <dbReference type="Proteomes" id="UP000560069"/>
    </source>
</evidence>
<evidence type="ECO:0000256" key="7">
    <source>
        <dbReference type="SAM" id="MobiDB-lite"/>
    </source>
</evidence>
<evidence type="ECO:0000256" key="4">
    <source>
        <dbReference type="ARBA" id="ARBA00022692"/>
    </source>
</evidence>